<name>A0A1P8WLR7_9PLAN</name>
<feature type="transmembrane region" description="Helical" evidence="5">
    <location>
        <begin position="42"/>
        <end position="64"/>
    </location>
</feature>
<dbReference type="AlphaFoldDB" id="A0A1P8WLR7"/>
<keyword evidence="3 5" id="KW-1133">Transmembrane helix</keyword>
<dbReference type="InterPro" id="IPR001046">
    <property type="entry name" value="NRAMP_fam"/>
</dbReference>
<feature type="transmembrane region" description="Helical" evidence="5">
    <location>
        <begin position="70"/>
        <end position="89"/>
    </location>
</feature>
<evidence type="ECO:0000313" key="6">
    <source>
        <dbReference type="EMBL" id="APZ95000.1"/>
    </source>
</evidence>
<dbReference type="KEGG" id="fmr:Fuma_04652"/>
<evidence type="ECO:0000313" key="7">
    <source>
        <dbReference type="Proteomes" id="UP000187735"/>
    </source>
</evidence>
<accession>A0A1P8WLR7</accession>
<dbReference type="Pfam" id="PF01566">
    <property type="entry name" value="Nramp"/>
    <property type="match status" value="1"/>
</dbReference>
<feature type="transmembrane region" description="Helical" evidence="5">
    <location>
        <begin position="140"/>
        <end position="160"/>
    </location>
</feature>
<dbReference type="Proteomes" id="UP000187735">
    <property type="component" value="Chromosome"/>
</dbReference>
<dbReference type="STRING" id="1891926.Fuma_04652"/>
<feature type="transmembrane region" description="Helical" evidence="5">
    <location>
        <begin position="280"/>
        <end position="304"/>
    </location>
</feature>
<dbReference type="OrthoDB" id="236847at2"/>
<gene>
    <name evidence="6" type="ORF">Fuma_04652</name>
</gene>
<evidence type="ECO:0000256" key="3">
    <source>
        <dbReference type="ARBA" id="ARBA00022989"/>
    </source>
</evidence>
<comment type="subcellular location">
    <subcellularLocation>
        <location evidence="1">Membrane</location>
        <topology evidence="1">Multi-pass membrane protein</topology>
    </subcellularLocation>
</comment>
<keyword evidence="4 5" id="KW-0472">Membrane</keyword>
<feature type="transmembrane region" description="Helical" evidence="5">
    <location>
        <begin position="445"/>
        <end position="464"/>
    </location>
</feature>
<reference evidence="6 7" key="1">
    <citation type="journal article" date="2016" name="Front. Microbiol.">
        <title>Fuerstia marisgermanicae gen. nov., sp. nov., an Unusual Member of the Phylum Planctomycetes from the German Wadden Sea.</title>
        <authorList>
            <person name="Kohn T."/>
            <person name="Heuer A."/>
            <person name="Jogler M."/>
            <person name="Vollmers J."/>
            <person name="Boedeker C."/>
            <person name="Bunk B."/>
            <person name="Rast P."/>
            <person name="Borchert D."/>
            <person name="Glockner I."/>
            <person name="Freese H.M."/>
            <person name="Klenk H.P."/>
            <person name="Overmann J."/>
            <person name="Kaster A.K."/>
            <person name="Rohde M."/>
            <person name="Wiegand S."/>
            <person name="Jogler C."/>
        </authorList>
    </citation>
    <scope>NUCLEOTIDE SEQUENCE [LARGE SCALE GENOMIC DNA]</scope>
    <source>
        <strain evidence="6 7">NH11</strain>
    </source>
</reference>
<feature type="transmembrane region" description="Helical" evidence="5">
    <location>
        <begin position="470"/>
        <end position="493"/>
    </location>
</feature>
<organism evidence="6 7">
    <name type="scientific">Fuerstiella marisgermanici</name>
    <dbReference type="NCBI Taxonomy" id="1891926"/>
    <lineage>
        <taxon>Bacteria</taxon>
        <taxon>Pseudomonadati</taxon>
        <taxon>Planctomycetota</taxon>
        <taxon>Planctomycetia</taxon>
        <taxon>Planctomycetales</taxon>
        <taxon>Planctomycetaceae</taxon>
        <taxon>Fuerstiella</taxon>
    </lineage>
</organism>
<keyword evidence="7" id="KW-1185">Reference proteome</keyword>
<dbReference type="EMBL" id="CP017641">
    <property type="protein sequence ID" value="APZ95000.1"/>
    <property type="molecule type" value="Genomic_DNA"/>
</dbReference>
<evidence type="ECO:0000256" key="4">
    <source>
        <dbReference type="ARBA" id="ARBA00023136"/>
    </source>
</evidence>
<feature type="transmembrane region" description="Helical" evidence="5">
    <location>
        <begin position="541"/>
        <end position="558"/>
    </location>
</feature>
<dbReference type="GO" id="GO:0016020">
    <property type="term" value="C:membrane"/>
    <property type="evidence" value="ECO:0007669"/>
    <property type="project" value="UniProtKB-SubCell"/>
</dbReference>
<feature type="transmembrane region" description="Helical" evidence="5">
    <location>
        <begin position="172"/>
        <end position="194"/>
    </location>
</feature>
<evidence type="ECO:0000256" key="2">
    <source>
        <dbReference type="ARBA" id="ARBA00022692"/>
    </source>
</evidence>
<dbReference type="RefSeq" id="WP_077026224.1">
    <property type="nucleotide sequence ID" value="NZ_CP017641.1"/>
</dbReference>
<feature type="transmembrane region" description="Helical" evidence="5">
    <location>
        <begin position="244"/>
        <end position="268"/>
    </location>
</feature>
<dbReference type="GO" id="GO:0046873">
    <property type="term" value="F:metal ion transmembrane transporter activity"/>
    <property type="evidence" value="ECO:0007669"/>
    <property type="project" value="InterPro"/>
</dbReference>
<evidence type="ECO:0000256" key="1">
    <source>
        <dbReference type="ARBA" id="ARBA00004141"/>
    </source>
</evidence>
<protein>
    <submittedName>
        <fullName evidence="6">Mn2+ and Fe2+ transporters of the NRAMP family protein</fullName>
    </submittedName>
</protein>
<feature type="transmembrane region" description="Helical" evidence="5">
    <location>
        <begin position="514"/>
        <end position="535"/>
    </location>
</feature>
<feature type="transmembrane region" description="Helical" evidence="5">
    <location>
        <begin position="407"/>
        <end position="433"/>
    </location>
</feature>
<proteinExistence type="predicted"/>
<feature type="transmembrane region" description="Helical" evidence="5">
    <location>
        <begin position="101"/>
        <end position="120"/>
    </location>
</feature>
<sequence length="577" mass="61558">MSDGENRLEQERSLINEARGRGPLATLGAYTKLSGPGWLQSAITLGGGSLGGSLYLGVLLGYGTMWLQPLAMLLGIVMLAAISYVTLSTGRRPFEAINNEISPVLGWSWLIATMMANMVWCMPQFSLGTGALTQNLFPGMNEHLAVALLFILATMVVWSYNSGNKGVKIFEILLKILVGVVVISFFAVVVRMTFSAEGLPWSEILAGFIPNTKLLSVSSTLEPSIAATGDFADFWRAQVFNPQVATMVTATATAVGINMTFLMPYSLLRKKWDRDFRGLAIFDLSTGLFIPFLLATSCVVIASASQFHGRPEPGILNTVNADGEPIEVAGGIRNGVNGLLDQRLIEEIGKDEFAAKYSGEENADALAAARDNLPESDRRMAAILVKRDNHQLAAALENLSGKTTAHVIFGIGVLAMAVSTIVILMLINGFALCEAVGHEPTSNTFRVGCLLAGLSGAFGSLFLWTGGAKAWLVVPTSMFGAALLPIAYVTFFCMMNSKRLLGDNMPTGANRVKWNVLMILALCFSVTVSVVSIYQNDSTKQIVGFGALGAIVVLSLIFRAKPAVPSGTETGSTTSAD</sequence>
<evidence type="ECO:0000256" key="5">
    <source>
        <dbReference type="SAM" id="Phobius"/>
    </source>
</evidence>
<keyword evidence="2 5" id="KW-0812">Transmembrane</keyword>